<evidence type="ECO:0000256" key="2">
    <source>
        <dbReference type="ARBA" id="ARBA00022723"/>
    </source>
</evidence>
<comment type="similarity">
    <text evidence="5">Belongs to the iron/ascorbate-dependent oxidoreductase family.</text>
</comment>
<dbReference type="Proteomes" id="UP000228380">
    <property type="component" value="Chromosome 16"/>
</dbReference>
<dbReference type="InterPro" id="IPR026992">
    <property type="entry name" value="DIOX_N"/>
</dbReference>
<comment type="cofactor">
    <cofactor evidence="1">
        <name>L-ascorbate</name>
        <dbReference type="ChEBI" id="CHEBI:38290"/>
    </cofactor>
</comment>
<evidence type="ECO:0000256" key="4">
    <source>
        <dbReference type="ARBA" id="ARBA00023004"/>
    </source>
</evidence>
<dbReference type="InterPro" id="IPR027443">
    <property type="entry name" value="IPNS-like_sf"/>
</dbReference>
<evidence type="ECO:0000256" key="5">
    <source>
        <dbReference type="RuleBase" id="RU003682"/>
    </source>
</evidence>
<organism evidence="7 8">
    <name type="scientific">Phoenix dactylifera</name>
    <name type="common">Date palm</name>
    <dbReference type="NCBI Taxonomy" id="42345"/>
    <lineage>
        <taxon>Eukaryota</taxon>
        <taxon>Viridiplantae</taxon>
        <taxon>Streptophyta</taxon>
        <taxon>Embryophyta</taxon>
        <taxon>Tracheophyta</taxon>
        <taxon>Spermatophyta</taxon>
        <taxon>Magnoliopsida</taxon>
        <taxon>Liliopsida</taxon>
        <taxon>Arecaceae</taxon>
        <taxon>Coryphoideae</taxon>
        <taxon>Phoeniceae</taxon>
        <taxon>Phoenix</taxon>
    </lineage>
</organism>
<accession>A0A8B7C6D1</accession>
<evidence type="ECO:0000259" key="6">
    <source>
        <dbReference type="PROSITE" id="PS51471"/>
    </source>
</evidence>
<evidence type="ECO:0000256" key="3">
    <source>
        <dbReference type="ARBA" id="ARBA00023002"/>
    </source>
</evidence>
<keyword evidence="7" id="KW-1185">Reference proteome</keyword>
<protein>
    <submittedName>
        <fullName evidence="8">Protein DMR6-LIKE OXYGENASE 2-like</fullName>
    </submittedName>
</protein>
<proteinExistence type="inferred from homology"/>
<dbReference type="PROSITE" id="PS51471">
    <property type="entry name" value="FE2OG_OXY"/>
    <property type="match status" value="1"/>
</dbReference>
<keyword evidence="3 5" id="KW-0560">Oxidoreductase</keyword>
<evidence type="ECO:0000313" key="7">
    <source>
        <dbReference type="Proteomes" id="UP000228380"/>
    </source>
</evidence>
<dbReference type="KEGG" id="pda:103709158"/>
<reference evidence="8" key="2">
    <citation type="submission" date="2025-08" db="UniProtKB">
        <authorList>
            <consortium name="RefSeq"/>
        </authorList>
    </citation>
    <scope>IDENTIFICATION</scope>
    <source>
        <tissue evidence="8">Young leaves</tissue>
    </source>
</reference>
<dbReference type="Gene3D" id="2.60.120.330">
    <property type="entry name" value="B-lactam Antibiotic, Isopenicillin N Synthase, Chain"/>
    <property type="match status" value="1"/>
</dbReference>
<dbReference type="RefSeq" id="XP_008792606.2">
    <property type="nucleotide sequence ID" value="XM_008794384.3"/>
</dbReference>
<dbReference type="Pfam" id="PF03171">
    <property type="entry name" value="2OG-FeII_Oxy"/>
    <property type="match status" value="1"/>
</dbReference>
<feature type="domain" description="Fe2OG dioxygenase" evidence="6">
    <location>
        <begin position="205"/>
        <end position="306"/>
    </location>
</feature>
<dbReference type="InterPro" id="IPR044861">
    <property type="entry name" value="IPNS-like_FE2OG_OXY"/>
</dbReference>
<keyword evidence="4 5" id="KW-0408">Iron</keyword>
<dbReference type="InterPro" id="IPR005123">
    <property type="entry name" value="Oxoglu/Fe-dep_dioxygenase_dom"/>
</dbReference>
<name>A0A8B7C6D1_PHODC</name>
<dbReference type="PANTHER" id="PTHR47990">
    <property type="entry name" value="2-OXOGLUTARATE (2OG) AND FE(II)-DEPENDENT OXYGENASE SUPERFAMILY PROTEIN-RELATED"/>
    <property type="match status" value="1"/>
</dbReference>
<dbReference type="PRINTS" id="PR00682">
    <property type="entry name" value="IPNSYNTHASE"/>
</dbReference>
<dbReference type="FunFam" id="2.60.120.330:FF:000012">
    <property type="entry name" value="Gibberellin 20 oxidase 1"/>
    <property type="match status" value="1"/>
</dbReference>
<gene>
    <name evidence="8" type="primary">LOC103709158</name>
</gene>
<evidence type="ECO:0000313" key="8">
    <source>
        <dbReference type="RefSeq" id="XP_008792606.2"/>
    </source>
</evidence>
<evidence type="ECO:0000256" key="1">
    <source>
        <dbReference type="ARBA" id="ARBA00001961"/>
    </source>
</evidence>
<dbReference type="GeneID" id="103709158"/>
<dbReference type="InterPro" id="IPR050231">
    <property type="entry name" value="Iron_ascorbate_oxido_reductase"/>
</dbReference>
<dbReference type="GO" id="GO:0046872">
    <property type="term" value="F:metal ion binding"/>
    <property type="evidence" value="ECO:0007669"/>
    <property type="project" value="UniProtKB-KW"/>
</dbReference>
<reference evidence="7" key="1">
    <citation type="journal article" date="2019" name="Nat. Commun.">
        <title>Genome-wide association mapping of date palm fruit traits.</title>
        <authorList>
            <person name="Hazzouri K.M."/>
            <person name="Gros-Balthazard M."/>
            <person name="Flowers J.M."/>
            <person name="Copetti D."/>
            <person name="Lemansour A."/>
            <person name="Lebrun M."/>
            <person name="Masmoudi K."/>
            <person name="Ferrand S."/>
            <person name="Dhar M.I."/>
            <person name="Fresquez Z.A."/>
            <person name="Rosas U."/>
            <person name="Zhang J."/>
            <person name="Talag J."/>
            <person name="Lee S."/>
            <person name="Kudrna D."/>
            <person name="Powell R.F."/>
            <person name="Leitch I.J."/>
            <person name="Krueger R.R."/>
            <person name="Wing R.A."/>
            <person name="Amiri K.M.A."/>
            <person name="Purugganan M.D."/>
        </authorList>
    </citation>
    <scope>NUCLEOTIDE SEQUENCE [LARGE SCALE GENOMIC DNA]</scope>
    <source>
        <strain evidence="7">cv. Khalas</strain>
    </source>
</reference>
<keyword evidence="2 5" id="KW-0479">Metal-binding</keyword>
<dbReference type="SUPFAM" id="SSF51197">
    <property type="entry name" value="Clavaminate synthase-like"/>
    <property type="match status" value="1"/>
</dbReference>
<dbReference type="AlphaFoldDB" id="A0A8B7C6D1"/>
<dbReference type="GO" id="GO:0016491">
    <property type="term" value="F:oxidoreductase activity"/>
    <property type="evidence" value="ECO:0007669"/>
    <property type="project" value="UniProtKB-KW"/>
</dbReference>
<sequence>MGLEVDPAFVQSPEHRSDPTVVEASGIPLIDLFPLLHSPIPDAGDAAPPALSGLLAEVEAACRDWGFFQVINHGVPSELVERVEAAARGFFAMPAEEKRAVRRDEVNPLGYYESEHTKNVRDWKEVFDFVVEEPAVIPSPAERAGVGGGGLIELWNQWPKYPPEFREACEEYAGAVTGLAFKLLELIALTLKLPAKRLNSYFKDPTSFIRLNYYPPCPSPDLALGVGRHKDSGALTVLYQDDVGGLDVRRRSDGKWIRVKPIPNSFIINIGDIVQVWSNDKYESAEHRVSVNRKKERFSTPFFFNPAHYVMVKPLEELVDDEKSPAKYKEYNWGEFFKTRKLSDFKKLEVENIQVSHFAATLCH</sequence>
<dbReference type="OrthoDB" id="288590at2759"/>
<dbReference type="Pfam" id="PF14226">
    <property type="entry name" value="DIOX_N"/>
    <property type="match status" value="1"/>
</dbReference>